<evidence type="ECO:0000259" key="8">
    <source>
        <dbReference type="PROSITE" id="PS50940"/>
    </source>
</evidence>
<keyword evidence="5" id="KW-0325">Glycoprotein</keyword>
<dbReference type="PANTHER" id="PTHR23301">
    <property type="entry name" value="CHITIN BINDING PERITROPHIN-A"/>
    <property type="match status" value="1"/>
</dbReference>
<evidence type="ECO:0000256" key="5">
    <source>
        <dbReference type="ARBA" id="ARBA00023180"/>
    </source>
</evidence>
<dbReference type="GO" id="GO:0005576">
    <property type="term" value="C:extracellular region"/>
    <property type="evidence" value="ECO:0007669"/>
    <property type="project" value="InterPro"/>
</dbReference>
<dbReference type="Proteomes" id="UP000295192">
    <property type="component" value="Unassembled WGS sequence"/>
</dbReference>
<dbReference type="Pfam" id="PF01607">
    <property type="entry name" value="CBM_14"/>
    <property type="match status" value="2"/>
</dbReference>
<feature type="domain" description="Chitin-binding type-2" evidence="8">
    <location>
        <begin position="121"/>
        <end position="177"/>
    </location>
</feature>
<dbReference type="OrthoDB" id="6020543at2759"/>
<dbReference type="InterPro" id="IPR051940">
    <property type="entry name" value="Chitin_bind-dev_reg"/>
</dbReference>
<keyword evidence="3" id="KW-0677">Repeat</keyword>
<evidence type="ECO:0000256" key="3">
    <source>
        <dbReference type="ARBA" id="ARBA00022737"/>
    </source>
</evidence>
<feature type="compositionally biased region" description="Low complexity" evidence="6">
    <location>
        <begin position="94"/>
        <end position="103"/>
    </location>
</feature>
<dbReference type="Gene3D" id="2.170.140.10">
    <property type="entry name" value="Chitin binding domain"/>
    <property type="match status" value="1"/>
</dbReference>
<protein>
    <recommendedName>
        <fullName evidence="8">Chitin-binding type-2 domain-containing protein</fullName>
    </recommendedName>
</protein>
<feature type="signal peptide" evidence="7">
    <location>
        <begin position="1"/>
        <end position="22"/>
    </location>
</feature>
<feature type="region of interest" description="Disordered" evidence="6">
    <location>
        <begin position="94"/>
        <end position="114"/>
    </location>
</feature>
<feature type="chain" id="PRO_5019781557" description="Chitin-binding type-2 domain-containing protein" evidence="7">
    <location>
        <begin position="23"/>
        <end position="180"/>
    </location>
</feature>
<evidence type="ECO:0000256" key="4">
    <source>
        <dbReference type="ARBA" id="ARBA00023157"/>
    </source>
</evidence>
<dbReference type="InterPro" id="IPR002557">
    <property type="entry name" value="Chitin-bd_dom"/>
</dbReference>
<keyword evidence="4" id="KW-1015">Disulfide bond</keyword>
<sequence length="180" mass="19610">MQPVLQLCLLLLLLLGAGPALGELGCSSDGFCFCTGHQEGDLVPDCTDCRAFYRCGVDNIKHELCPPALIFDVQQLACVPGKCPRSDGECAAPNVTTTRTPAPTTAPPHPSPPATSCLQQEVECSFHGQILPHAEHCRFFWTCVEDCPVLGFCELGKWFDRQNFVCDFPQNVQNCPVGRD</sequence>
<dbReference type="PROSITE" id="PS50940">
    <property type="entry name" value="CHIT_BIND_II"/>
    <property type="match status" value="1"/>
</dbReference>
<dbReference type="SMART" id="SM00494">
    <property type="entry name" value="ChtBD2"/>
    <property type="match status" value="2"/>
</dbReference>
<accession>A0A484B8S0</accession>
<dbReference type="STRING" id="7232.A0A484B8S0"/>
<dbReference type="InterPro" id="IPR036508">
    <property type="entry name" value="Chitin-bd_dom_sf"/>
</dbReference>
<keyword evidence="1" id="KW-0147">Chitin-binding</keyword>
<reference evidence="9 10" key="1">
    <citation type="journal article" date="2019" name="J. Hered.">
        <title>An Improved Genome Assembly for Drosophila navojoa, the Basal Species in the mojavensis Cluster.</title>
        <authorList>
            <person name="Vanderlinde T."/>
            <person name="Dupim E.G."/>
            <person name="Nazario-Yepiz N.O."/>
            <person name="Carvalho A.B."/>
        </authorList>
    </citation>
    <scope>NUCLEOTIDE SEQUENCE [LARGE SCALE GENOMIC DNA]</scope>
    <source>
        <strain evidence="9">Navoj_Jal97</strain>
        <tissue evidence="9">Whole organism</tissue>
    </source>
</reference>
<keyword evidence="2 7" id="KW-0732">Signal</keyword>
<evidence type="ECO:0000256" key="6">
    <source>
        <dbReference type="SAM" id="MobiDB-lite"/>
    </source>
</evidence>
<comment type="caution">
    <text evidence="9">The sequence shown here is derived from an EMBL/GenBank/DDBJ whole genome shotgun (WGS) entry which is preliminary data.</text>
</comment>
<organism evidence="9 10">
    <name type="scientific">Drosophila navojoa</name>
    <name type="common">Fruit fly</name>
    <dbReference type="NCBI Taxonomy" id="7232"/>
    <lineage>
        <taxon>Eukaryota</taxon>
        <taxon>Metazoa</taxon>
        <taxon>Ecdysozoa</taxon>
        <taxon>Arthropoda</taxon>
        <taxon>Hexapoda</taxon>
        <taxon>Insecta</taxon>
        <taxon>Pterygota</taxon>
        <taxon>Neoptera</taxon>
        <taxon>Endopterygota</taxon>
        <taxon>Diptera</taxon>
        <taxon>Brachycera</taxon>
        <taxon>Muscomorpha</taxon>
        <taxon>Ephydroidea</taxon>
        <taxon>Drosophilidae</taxon>
        <taxon>Drosophila</taxon>
    </lineage>
</organism>
<evidence type="ECO:0000313" key="10">
    <source>
        <dbReference type="Proteomes" id="UP000295192"/>
    </source>
</evidence>
<evidence type="ECO:0000256" key="2">
    <source>
        <dbReference type="ARBA" id="ARBA00022729"/>
    </source>
</evidence>
<gene>
    <name evidence="9" type="ORF">AWZ03_009136</name>
</gene>
<dbReference type="OMA" id="FFWTCVE"/>
<dbReference type="SUPFAM" id="SSF57625">
    <property type="entry name" value="Invertebrate chitin-binding proteins"/>
    <property type="match status" value="2"/>
</dbReference>
<evidence type="ECO:0000256" key="7">
    <source>
        <dbReference type="SAM" id="SignalP"/>
    </source>
</evidence>
<evidence type="ECO:0000256" key="1">
    <source>
        <dbReference type="ARBA" id="ARBA00022669"/>
    </source>
</evidence>
<proteinExistence type="predicted"/>
<dbReference type="EMBL" id="LSRL02000105">
    <property type="protein sequence ID" value="TDG44440.1"/>
    <property type="molecule type" value="Genomic_DNA"/>
</dbReference>
<dbReference type="GO" id="GO:0008061">
    <property type="term" value="F:chitin binding"/>
    <property type="evidence" value="ECO:0007669"/>
    <property type="project" value="UniProtKB-KW"/>
</dbReference>
<feature type="compositionally biased region" description="Pro residues" evidence="6">
    <location>
        <begin position="104"/>
        <end position="113"/>
    </location>
</feature>
<dbReference type="AlphaFoldDB" id="A0A484B8S0"/>
<keyword evidence="10" id="KW-1185">Reference proteome</keyword>
<name>A0A484B8S0_DRONA</name>
<dbReference type="PANTHER" id="PTHR23301:SF0">
    <property type="entry name" value="CHITIN-BINDING TYPE-2 DOMAIN-CONTAINING PROTEIN-RELATED"/>
    <property type="match status" value="1"/>
</dbReference>
<evidence type="ECO:0000313" key="9">
    <source>
        <dbReference type="EMBL" id="TDG44440.1"/>
    </source>
</evidence>